<dbReference type="SUPFAM" id="SSF46785">
    <property type="entry name" value="Winged helix' DNA-binding domain"/>
    <property type="match status" value="1"/>
</dbReference>
<evidence type="ECO:0000259" key="4">
    <source>
        <dbReference type="PROSITE" id="PS51118"/>
    </source>
</evidence>
<dbReference type="InterPro" id="IPR036388">
    <property type="entry name" value="WH-like_DNA-bd_sf"/>
</dbReference>
<dbReference type="EMBL" id="FONL01000003">
    <property type="protein sequence ID" value="SFE25983.1"/>
    <property type="molecule type" value="Genomic_DNA"/>
</dbReference>
<dbReference type="Pfam" id="PF01638">
    <property type="entry name" value="HxlR"/>
    <property type="match status" value="1"/>
</dbReference>
<dbReference type="PANTHER" id="PTHR33204">
    <property type="entry name" value="TRANSCRIPTIONAL REGULATOR, MARR FAMILY"/>
    <property type="match status" value="1"/>
</dbReference>
<evidence type="ECO:0000256" key="2">
    <source>
        <dbReference type="ARBA" id="ARBA00023125"/>
    </source>
</evidence>
<keyword evidence="2" id="KW-0238">DNA-binding</keyword>
<sequence length="110" mass="12967">MGKKRIEDANFNETGYSYTLSLISGKYKPVILYCLMEYEPVRFNEMQRYLQKVADKTLSQNLKELEADDLIMRKVYPQIPPKVEYSLTKRGHSLVKVLDKLCDWGNENRK</sequence>
<protein>
    <submittedName>
        <fullName evidence="5">Transcriptional regulator, HxlR family</fullName>
    </submittedName>
</protein>
<dbReference type="AlphaFoldDB" id="A0A1I1Z673"/>
<keyword evidence="6" id="KW-1185">Reference proteome</keyword>
<feature type="domain" description="HTH hxlR-type" evidence="4">
    <location>
        <begin position="14"/>
        <end position="110"/>
    </location>
</feature>
<organism evidence="5 6">
    <name type="scientific">Succiniclasticum ruminis DSM 9236</name>
    <dbReference type="NCBI Taxonomy" id="1123323"/>
    <lineage>
        <taxon>Bacteria</taxon>
        <taxon>Bacillati</taxon>
        <taxon>Bacillota</taxon>
        <taxon>Negativicutes</taxon>
        <taxon>Acidaminococcales</taxon>
        <taxon>Acidaminococcaceae</taxon>
        <taxon>Succiniclasticum</taxon>
    </lineage>
</organism>
<dbReference type="STRING" id="1123323.SAMN05216245_103121"/>
<dbReference type="OrthoDB" id="9791143at2"/>
<dbReference type="Proteomes" id="UP000198896">
    <property type="component" value="Unassembled WGS sequence"/>
</dbReference>
<dbReference type="Gene3D" id="1.10.10.10">
    <property type="entry name" value="Winged helix-like DNA-binding domain superfamily/Winged helix DNA-binding domain"/>
    <property type="match status" value="1"/>
</dbReference>
<name>A0A1I1Z673_9FIRM</name>
<keyword evidence="3" id="KW-0804">Transcription</keyword>
<dbReference type="InterPro" id="IPR002577">
    <property type="entry name" value="HTH_HxlR"/>
</dbReference>
<dbReference type="RefSeq" id="WP_093912952.1">
    <property type="nucleotide sequence ID" value="NZ_FONL01000003.1"/>
</dbReference>
<evidence type="ECO:0000313" key="6">
    <source>
        <dbReference type="Proteomes" id="UP000198896"/>
    </source>
</evidence>
<reference evidence="5 6" key="1">
    <citation type="submission" date="2016-10" db="EMBL/GenBank/DDBJ databases">
        <authorList>
            <person name="de Groot N.N."/>
        </authorList>
    </citation>
    <scope>NUCLEOTIDE SEQUENCE [LARGE SCALE GENOMIC DNA]</scope>
    <source>
        <strain evidence="5 6">DSM 9236</strain>
    </source>
</reference>
<gene>
    <name evidence="5" type="ORF">SAMN05216245_103121</name>
</gene>
<dbReference type="PROSITE" id="PS51118">
    <property type="entry name" value="HTH_HXLR"/>
    <property type="match status" value="1"/>
</dbReference>
<keyword evidence="1" id="KW-0805">Transcription regulation</keyword>
<evidence type="ECO:0000256" key="3">
    <source>
        <dbReference type="ARBA" id="ARBA00023163"/>
    </source>
</evidence>
<evidence type="ECO:0000313" key="5">
    <source>
        <dbReference type="EMBL" id="SFE25983.1"/>
    </source>
</evidence>
<dbReference type="InterPro" id="IPR036390">
    <property type="entry name" value="WH_DNA-bd_sf"/>
</dbReference>
<proteinExistence type="predicted"/>
<dbReference type="PANTHER" id="PTHR33204:SF29">
    <property type="entry name" value="TRANSCRIPTIONAL REGULATOR"/>
    <property type="match status" value="1"/>
</dbReference>
<accession>A0A1I1Z673</accession>
<evidence type="ECO:0000256" key="1">
    <source>
        <dbReference type="ARBA" id="ARBA00023015"/>
    </source>
</evidence>
<dbReference type="GO" id="GO:0003677">
    <property type="term" value="F:DNA binding"/>
    <property type="evidence" value="ECO:0007669"/>
    <property type="project" value="UniProtKB-KW"/>
</dbReference>